<dbReference type="EMBL" id="JAHXCP010000001">
    <property type="protein sequence ID" value="MBW4753756.1"/>
    <property type="molecule type" value="Genomic_DNA"/>
</dbReference>
<comment type="caution">
    <text evidence="1">The sequence shown here is derived from an EMBL/GenBank/DDBJ whole genome shotgun (WGS) entry which is preliminary data.</text>
</comment>
<dbReference type="Proteomes" id="UP000812077">
    <property type="component" value="Unassembled WGS sequence"/>
</dbReference>
<organism evidence="1 2">
    <name type="scientific">Prevotella melaninogenica</name>
    <dbReference type="NCBI Taxonomy" id="28132"/>
    <lineage>
        <taxon>Bacteria</taxon>
        <taxon>Pseudomonadati</taxon>
        <taxon>Bacteroidota</taxon>
        <taxon>Bacteroidia</taxon>
        <taxon>Bacteroidales</taxon>
        <taxon>Prevotellaceae</taxon>
        <taxon>Prevotella</taxon>
    </lineage>
</organism>
<keyword evidence="2" id="KW-1185">Reference proteome</keyword>
<name>A0ABS6Y501_9BACT</name>
<evidence type="ECO:0000313" key="1">
    <source>
        <dbReference type="EMBL" id="MBW4753756.1"/>
    </source>
</evidence>
<evidence type="ECO:0000313" key="2">
    <source>
        <dbReference type="Proteomes" id="UP000812077"/>
    </source>
</evidence>
<gene>
    <name evidence="1" type="ORF">KZO77_01705</name>
</gene>
<sequence>MMNILKKIQNWYWSLRLYVIVDPADNSVTLSKKLFSHIRKYSDTADKAVVFVFRVSGSGLFAFMVNPNIEKPTQLCDIQYNDKYKCIGFETLNPSVGRILYDYNLPAESKCKLSVSVKETNNKLYYQIEKPSKHE</sequence>
<accession>A0ABS6Y501</accession>
<proteinExistence type="predicted"/>
<protein>
    <submittedName>
        <fullName evidence="1">Uncharacterized protein</fullName>
    </submittedName>
</protein>
<reference evidence="1 2" key="1">
    <citation type="submission" date="2021-07" db="EMBL/GenBank/DDBJ databases">
        <title>Genomic diversity and antimicrobial resistance of Prevotella spp. isolated from chronic lung disease airways.</title>
        <authorList>
            <person name="Webb K.A."/>
            <person name="Olagoke O.S."/>
            <person name="Baird T."/>
            <person name="Neill J."/>
            <person name="Pham A."/>
            <person name="Wells T.J."/>
            <person name="Ramsay K.A."/>
            <person name="Bell S.C."/>
            <person name="Sarovich D.S."/>
            <person name="Price E.P."/>
        </authorList>
    </citation>
    <scope>NUCLEOTIDE SEQUENCE [LARGE SCALE GENOMIC DNA]</scope>
    <source>
        <strain evidence="1 2">SCHI0027.S.6</strain>
    </source>
</reference>